<evidence type="ECO:0000259" key="2">
    <source>
        <dbReference type="Pfam" id="PF01266"/>
    </source>
</evidence>
<sequence length="439" mass="46878">MVGEAQSRPPAGLDPAGHAASWYAATAIACPAFPPLAGEVKADVCILGGGYTGLSAALHLAEAGFDVVVLEASRVGSGASGRNGGQLHSGQRHGQDVIEKAVGLDDAKKLWDLAEEGKALVHGLIARHGMACDLKSGLIHADHKPHFVKESHDYARLLRERYGYDAVDPLTREEIRALVGTDAYHGGVIDRKAGHLHPLNFALSLAKAVAGAGARIFEGTRAVGVKEEGAGVTVTTAGGAVVRAGFLLECGNGLMDGLDRRVDTHVMPICNYIIATEPLGARAREIIANDAAVADSRFVINYFRLSGDGRLLFGGGESYRRGLRTDVAGFVRPYMLRIFPQLQDVRIDYAWGGVLAITLNRMPFVRRLSDKVLVSAGYSGQGVALAPLFGKILAEAVKGQLERFDLLQRLPVPPFPGGRLMRYPLLVAGLSYYAMRDRL</sequence>
<organism evidence="3 4">
    <name type="scientific">Xanthobacter autotrophicus</name>
    <dbReference type="NCBI Taxonomy" id="280"/>
    <lineage>
        <taxon>Bacteria</taxon>
        <taxon>Pseudomonadati</taxon>
        <taxon>Pseudomonadota</taxon>
        <taxon>Alphaproteobacteria</taxon>
        <taxon>Hyphomicrobiales</taxon>
        <taxon>Xanthobacteraceae</taxon>
        <taxon>Xanthobacter</taxon>
    </lineage>
</organism>
<dbReference type="PANTHER" id="PTHR13847:SF281">
    <property type="entry name" value="FAD DEPENDENT OXIDOREDUCTASE DOMAIN-CONTAINING PROTEIN"/>
    <property type="match status" value="1"/>
</dbReference>
<evidence type="ECO:0000256" key="1">
    <source>
        <dbReference type="ARBA" id="ARBA00023002"/>
    </source>
</evidence>
<name>A0A6C1KU59_XANAU</name>
<dbReference type="Gene3D" id="3.50.50.60">
    <property type="entry name" value="FAD/NAD(P)-binding domain"/>
    <property type="match status" value="1"/>
</dbReference>
<proteinExistence type="predicted"/>
<protein>
    <submittedName>
        <fullName evidence="3">FAD-binding oxidoreductase</fullName>
    </submittedName>
</protein>
<dbReference type="RefSeq" id="WP_138398300.1">
    <property type="nucleotide sequence ID" value="NZ_JBAFVI010000018.1"/>
</dbReference>
<dbReference type="InterPro" id="IPR036188">
    <property type="entry name" value="FAD/NAD-bd_sf"/>
</dbReference>
<dbReference type="PRINTS" id="PR00420">
    <property type="entry name" value="RNGMNOXGNASE"/>
</dbReference>
<dbReference type="SUPFAM" id="SSF51905">
    <property type="entry name" value="FAD/NAD(P)-binding domain"/>
    <property type="match status" value="1"/>
</dbReference>
<dbReference type="Proteomes" id="UP000305131">
    <property type="component" value="Unassembled WGS sequence"/>
</dbReference>
<accession>A0A6C1KU59</accession>
<dbReference type="GO" id="GO:0016491">
    <property type="term" value="F:oxidoreductase activity"/>
    <property type="evidence" value="ECO:0007669"/>
    <property type="project" value="UniProtKB-KW"/>
</dbReference>
<dbReference type="EMBL" id="VAUP01000012">
    <property type="protein sequence ID" value="TLX44236.1"/>
    <property type="molecule type" value="Genomic_DNA"/>
</dbReference>
<comment type="caution">
    <text evidence="3">The sequence shown here is derived from an EMBL/GenBank/DDBJ whole genome shotgun (WGS) entry which is preliminary data.</text>
</comment>
<keyword evidence="1" id="KW-0560">Oxidoreductase</keyword>
<feature type="domain" description="FAD dependent oxidoreductase" evidence="2">
    <location>
        <begin position="43"/>
        <end position="395"/>
    </location>
</feature>
<dbReference type="Pfam" id="PF01266">
    <property type="entry name" value="DAO"/>
    <property type="match status" value="1"/>
</dbReference>
<dbReference type="InterPro" id="IPR006076">
    <property type="entry name" value="FAD-dep_OxRdtase"/>
</dbReference>
<dbReference type="OrthoDB" id="9806601at2"/>
<dbReference type="Gene3D" id="3.30.9.10">
    <property type="entry name" value="D-Amino Acid Oxidase, subunit A, domain 2"/>
    <property type="match status" value="1"/>
</dbReference>
<dbReference type="GeneID" id="95772694"/>
<dbReference type="AlphaFoldDB" id="A0A6C1KU59"/>
<dbReference type="PANTHER" id="PTHR13847">
    <property type="entry name" value="SARCOSINE DEHYDROGENASE-RELATED"/>
    <property type="match status" value="1"/>
</dbReference>
<evidence type="ECO:0000313" key="3">
    <source>
        <dbReference type="EMBL" id="TLX44236.1"/>
    </source>
</evidence>
<dbReference type="GO" id="GO:0005737">
    <property type="term" value="C:cytoplasm"/>
    <property type="evidence" value="ECO:0007669"/>
    <property type="project" value="TreeGrafter"/>
</dbReference>
<reference evidence="3 4" key="1">
    <citation type="submission" date="2019-05" db="EMBL/GenBank/DDBJ databases">
        <authorList>
            <person name="Zhou X."/>
        </authorList>
    </citation>
    <scope>NUCLEOTIDE SEQUENCE [LARGE SCALE GENOMIC DNA]</scope>
    <source>
        <strain evidence="3 4">DSM 432</strain>
    </source>
</reference>
<evidence type="ECO:0000313" key="4">
    <source>
        <dbReference type="Proteomes" id="UP000305131"/>
    </source>
</evidence>
<gene>
    <name evidence="3" type="ORF">FBQ73_04385</name>
</gene>